<accession>A0AAV9MZ33</accession>
<comment type="caution">
    <text evidence="6">The sequence shown here is derived from an EMBL/GenBank/DDBJ whole genome shotgun (WGS) entry which is preliminary data.</text>
</comment>
<dbReference type="GO" id="GO:0000981">
    <property type="term" value="F:DNA-binding transcription factor activity, RNA polymerase II-specific"/>
    <property type="evidence" value="ECO:0007669"/>
    <property type="project" value="TreeGrafter"/>
</dbReference>
<keyword evidence="7" id="KW-1185">Reference proteome</keyword>
<reference evidence="6 7" key="1">
    <citation type="submission" date="2023-08" db="EMBL/GenBank/DDBJ databases">
        <title>Black Yeasts Isolated from many extreme environments.</title>
        <authorList>
            <person name="Coleine C."/>
            <person name="Stajich J.E."/>
            <person name="Selbmann L."/>
        </authorList>
    </citation>
    <scope>NUCLEOTIDE SEQUENCE [LARGE SCALE GENOMIC DNA]</scope>
    <source>
        <strain evidence="6 7">CCFEE 5792</strain>
    </source>
</reference>
<sequence>MLMVTCNSSSHLRNFDALVRGSKNDQATVSEVTTKGDPNVRTLTQQASTIASLSKTQTLFEHQPLNASGPETGHLVYPVSNLAKDPVLEQEPETSPRGFGEVNNRTQGKEFYGPAATLAFLLELRRCARVYQQLRGLPYSEIILSTNENSAEPASSIVNFLHGDDEILADITEPIQEDSFNPVGTNVSLSTVSTPPVVDLPSNQEVEKECINLYFANLHLIYFFLDRTSFEKRCQEEMWSFTDAFTPGKHKSRRQRSRFPALYNAVVAVGALTAEDDTLVNKCHGEVQAFLKSSSRQDGQSLGYQPLALASIYFAKAKVLLGDMFESCCLEGQQTLFLMSIFCQYALRPHGCYMYSGMSARTALAIGSANEPDLKKNPLEAVRTWWCMYYHEIEVCCSLGRETLLREPSYYPVFMAKFGERMPPNFGRDDDYVLFFARAMTELAQILKRTSEDIYHNPTSKPIDQKSRDALTLDQMLLHWKQQLAPIFDLENTSLTEKELITKRKVVLKLRFYSARILIHRTFLITAAYSKASSSLSANVDICLLAARETIRLLYDTFMNRPFFRTWWYNTTYAFNAITIILYVLVSPLQPENSEDLLGDVEKTLKIFHAMSGIAVARRCAELTEEIFAIAKISIQGQRQNQRNHQANYQMDATSKDGLDLLSGIESALASPKMPSEDPGEASSTTRINDNERQGFDVMDDAFFSNIMDVNFLDNFDANLSAMNFDGSPFETLGFEWNPSLK</sequence>
<evidence type="ECO:0000256" key="1">
    <source>
        <dbReference type="ARBA" id="ARBA00023015"/>
    </source>
</evidence>
<dbReference type="CDD" id="cd12148">
    <property type="entry name" value="fungal_TF_MHR"/>
    <property type="match status" value="1"/>
</dbReference>
<dbReference type="GO" id="GO:0000978">
    <property type="term" value="F:RNA polymerase II cis-regulatory region sequence-specific DNA binding"/>
    <property type="evidence" value="ECO:0007669"/>
    <property type="project" value="TreeGrafter"/>
</dbReference>
<keyword evidence="2" id="KW-0804">Transcription</keyword>
<evidence type="ECO:0000259" key="5">
    <source>
        <dbReference type="SMART" id="SM00906"/>
    </source>
</evidence>
<dbReference type="GO" id="GO:0008270">
    <property type="term" value="F:zinc ion binding"/>
    <property type="evidence" value="ECO:0007669"/>
    <property type="project" value="InterPro"/>
</dbReference>
<dbReference type="RefSeq" id="XP_064701611.1">
    <property type="nucleotide sequence ID" value="XM_064852337.1"/>
</dbReference>
<proteinExistence type="predicted"/>
<keyword evidence="3" id="KW-0539">Nucleus</keyword>
<evidence type="ECO:0000256" key="3">
    <source>
        <dbReference type="ARBA" id="ARBA00023242"/>
    </source>
</evidence>
<dbReference type="InterPro" id="IPR007219">
    <property type="entry name" value="XnlR_reg_dom"/>
</dbReference>
<name>A0AAV9MZ33_9EURO</name>
<dbReference type="GO" id="GO:0005634">
    <property type="term" value="C:nucleus"/>
    <property type="evidence" value="ECO:0007669"/>
    <property type="project" value="TreeGrafter"/>
</dbReference>
<dbReference type="GO" id="GO:0000435">
    <property type="term" value="P:positive regulation of transcription from RNA polymerase II promoter by galactose"/>
    <property type="evidence" value="ECO:0007669"/>
    <property type="project" value="TreeGrafter"/>
</dbReference>
<evidence type="ECO:0000313" key="6">
    <source>
        <dbReference type="EMBL" id="KAK5046006.1"/>
    </source>
</evidence>
<dbReference type="InterPro" id="IPR051127">
    <property type="entry name" value="Fungal_SecMet_Regulators"/>
</dbReference>
<dbReference type="Pfam" id="PF04082">
    <property type="entry name" value="Fungal_trans"/>
    <property type="match status" value="1"/>
</dbReference>
<dbReference type="AlphaFoldDB" id="A0AAV9MZ33"/>
<dbReference type="SMART" id="SM00906">
    <property type="entry name" value="Fungal_trans"/>
    <property type="match status" value="1"/>
</dbReference>
<dbReference type="PANTHER" id="PTHR47424:SF15">
    <property type="entry name" value="ZN(II)2CYS6 TRANSCRIPTION FACTOR (EUROFUNG)"/>
    <property type="match status" value="1"/>
</dbReference>
<dbReference type="GO" id="GO:0006351">
    <property type="term" value="P:DNA-templated transcription"/>
    <property type="evidence" value="ECO:0007669"/>
    <property type="project" value="InterPro"/>
</dbReference>
<dbReference type="EMBL" id="JAVRRD010000033">
    <property type="protein sequence ID" value="KAK5046006.1"/>
    <property type="molecule type" value="Genomic_DNA"/>
</dbReference>
<dbReference type="GeneID" id="89976955"/>
<dbReference type="PANTHER" id="PTHR47424">
    <property type="entry name" value="REGULATORY PROTEIN GAL4"/>
    <property type="match status" value="1"/>
</dbReference>
<protein>
    <recommendedName>
        <fullName evidence="5">Xylanolytic transcriptional activator regulatory domain-containing protein</fullName>
    </recommendedName>
</protein>
<evidence type="ECO:0000313" key="7">
    <source>
        <dbReference type="Proteomes" id="UP001358417"/>
    </source>
</evidence>
<evidence type="ECO:0000256" key="4">
    <source>
        <dbReference type="SAM" id="MobiDB-lite"/>
    </source>
</evidence>
<gene>
    <name evidence="6" type="ORF">LTR84_008793</name>
</gene>
<feature type="domain" description="Xylanolytic transcriptional activator regulatory" evidence="5">
    <location>
        <begin position="352"/>
        <end position="421"/>
    </location>
</feature>
<feature type="region of interest" description="Disordered" evidence="4">
    <location>
        <begin position="669"/>
        <end position="691"/>
    </location>
</feature>
<dbReference type="Proteomes" id="UP001358417">
    <property type="component" value="Unassembled WGS sequence"/>
</dbReference>
<evidence type="ECO:0000256" key="2">
    <source>
        <dbReference type="ARBA" id="ARBA00023163"/>
    </source>
</evidence>
<organism evidence="6 7">
    <name type="scientific">Exophiala bonariae</name>
    <dbReference type="NCBI Taxonomy" id="1690606"/>
    <lineage>
        <taxon>Eukaryota</taxon>
        <taxon>Fungi</taxon>
        <taxon>Dikarya</taxon>
        <taxon>Ascomycota</taxon>
        <taxon>Pezizomycotina</taxon>
        <taxon>Eurotiomycetes</taxon>
        <taxon>Chaetothyriomycetidae</taxon>
        <taxon>Chaetothyriales</taxon>
        <taxon>Herpotrichiellaceae</taxon>
        <taxon>Exophiala</taxon>
    </lineage>
</organism>
<keyword evidence="1" id="KW-0805">Transcription regulation</keyword>